<dbReference type="PANTHER" id="PTHR37308:SF1">
    <property type="entry name" value="POLYPRENYL-PHOSPHATE TRANSPORTER"/>
    <property type="match status" value="1"/>
</dbReference>
<keyword evidence="1" id="KW-1133">Transmembrane helix</keyword>
<dbReference type="Proteomes" id="UP000198775">
    <property type="component" value="Unassembled WGS sequence"/>
</dbReference>
<proteinExistence type="predicted"/>
<dbReference type="Pfam" id="PF04018">
    <property type="entry name" value="VCA0040-like"/>
    <property type="match status" value="1"/>
</dbReference>
<feature type="transmembrane region" description="Helical" evidence="1">
    <location>
        <begin position="155"/>
        <end position="173"/>
    </location>
</feature>
<dbReference type="PANTHER" id="PTHR37308">
    <property type="entry name" value="INTEGRAL MEMBRANE PROTEIN"/>
    <property type="match status" value="1"/>
</dbReference>
<feature type="transmembrane region" description="Helical" evidence="1">
    <location>
        <begin position="99"/>
        <end position="117"/>
    </location>
</feature>
<dbReference type="AlphaFoldDB" id="A0A1H8LF01"/>
<feature type="transmembrane region" description="Helical" evidence="1">
    <location>
        <begin position="246"/>
        <end position="265"/>
    </location>
</feature>
<gene>
    <name evidence="2" type="ORF">SAMN05216388_1007104</name>
</gene>
<keyword evidence="1" id="KW-0812">Transmembrane</keyword>
<dbReference type="RefSeq" id="WP_092659487.1">
    <property type="nucleotide sequence ID" value="NZ_FOCX01000007.1"/>
</dbReference>
<sequence length="335" mass="34500">MPSSPDHATDETPRLGASVPPLREWASTYLIGIFMGSADAVPGVSGGTIALIVGIYERLITAITAVTPRAVLGFLKALTPLDGGVSVRRAEAIFDDVDGWFLLTLLLGILTAVIIVTRIITVLNESAPVVLYGFFFGLIAASAVVLLRAISIRTVSAGVAAVAGFLLAFLMSGQAEELFGGGLPLVFVAGTLAVSAMILPGLSGSLILVILGQHARLSETLSEFVDGLAALATGGSVDAVTGPGTVVVTFIAGGLIGLFTISRAVRYALNRNREVTLAFLVALVVGALRAPVATVRGEVGFSTETLVTFLGVSVVGAVVVLALDYYAADFEIEEI</sequence>
<reference evidence="3" key="1">
    <citation type="submission" date="2016-10" db="EMBL/GenBank/DDBJ databases">
        <authorList>
            <person name="Varghese N."/>
            <person name="Submissions S."/>
        </authorList>
    </citation>
    <scope>NUCLEOTIDE SEQUENCE [LARGE SCALE GENOMIC DNA]</scope>
    <source>
        <strain evidence="3">IBRC-M 10043</strain>
    </source>
</reference>
<name>A0A1H8LF01_9EURY</name>
<dbReference type="EMBL" id="FOCX01000007">
    <property type="protein sequence ID" value="SEO03348.1"/>
    <property type="molecule type" value="Genomic_DNA"/>
</dbReference>
<feature type="transmembrane region" description="Helical" evidence="1">
    <location>
        <begin position="277"/>
        <end position="294"/>
    </location>
</feature>
<keyword evidence="1" id="KW-0472">Membrane</keyword>
<evidence type="ECO:0000313" key="2">
    <source>
        <dbReference type="EMBL" id="SEO03348.1"/>
    </source>
</evidence>
<feature type="transmembrane region" description="Helical" evidence="1">
    <location>
        <begin position="185"/>
        <end position="211"/>
    </location>
</feature>
<evidence type="ECO:0000313" key="3">
    <source>
        <dbReference type="Proteomes" id="UP000198775"/>
    </source>
</evidence>
<dbReference type="InterPro" id="IPR007163">
    <property type="entry name" value="VCA0040-like"/>
</dbReference>
<feature type="transmembrane region" description="Helical" evidence="1">
    <location>
        <begin position="29"/>
        <end position="52"/>
    </location>
</feature>
<organism evidence="2 3">
    <name type="scientific">Halorientalis persicus</name>
    <dbReference type="NCBI Taxonomy" id="1367881"/>
    <lineage>
        <taxon>Archaea</taxon>
        <taxon>Methanobacteriati</taxon>
        <taxon>Methanobacteriota</taxon>
        <taxon>Stenosarchaea group</taxon>
        <taxon>Halobacteria</taxon>
        <taxon>Halobacteriales</taxon>
        <taxon>Haloarculaceae</taxon>
        <taxon>Halorientalis</taxon>
    </lineage>
</organism>
<accession>A0A1H8LF01</accession>
<evidence type="ECO:0000256" key="1">
    <source>
        <dbReference type="SAM" id="Phobius"/>
    </source>
</evidence>
<keyword evidence="3" id="KW-1185">Reference proteome</keyword>
<feature type="transmembrane region" description="Helical" evidence="1">
    <location>
        <begin position="306"/>
        <end position="327"/>
    </location>
</feature>
<feature type="transmembrane region" description="Helical" evidence="1">
    <location>
        <begin position="129"/>
        <end position="149"/>
    </location>
</feature>
<protein>
    <submittedName>
        <fullName evidence="2">Putative membrane protein</fullName>
    </submittedName>
</protein>
<dbReference type="OrthoDB" id="313161at2157"/>